<evidence type="ECO:0000313" key="3">
    <source>
        <dbReference type="Proteomes" id="UP000308365"/>
    </source>
</evidence>
<accession>A0A4U1EH09</accession>
<reference evidence="2" key="1">
    <citation type="journal article" date="2019" name="IScience">
        <title>Narwhal Genome Reveals Long-Term Low Genetic Diversity despite Current Large Abundance Size.</title>
        <authorList>
            <person name="Westbury M.V."/>
            <person name="Petersen B."/>
            <person name="Garde E."/>
            <person name="Heide-Jorgensen M.P."/>
            <person name="Lorenzen E.D."/>
        </authorList>
    </citation>
    <scope>NUCLEOTIDE SEQUENCE</scope>
    <source>
        <strain evidence="2">MVW</strain>
        <tissue evidence="2">Liver</tissue>
    </source>
</reference>
<evidence type="ECO:0000313" key="2">
    <source>
        <dbReference type="EMBL" id="TKC35531.1"/>
    </source>
</evidence>
<evidence type="ECO:0000256" key="1">
    <source>
        <dbReference type="SAM" id="MobiDB-lite"/>
    </source>
</evidence>
<dbReference type="AlphaFoldDB" id="A0A4U1EH09"/>
<gene>
    <name evidence="2" type="ORF">EI555_015491</name>
</gene>
<name>A0A4U1EH09_MONMO</name>
<sequence length="78" mass="8122">MGEPPNPEILGPRKATHPSQTRGGGGRGKWRKRSTPPRGLGTPPGPSPHHPAEWAAGKTGNPPCTLSPGSSRVLPQHP</sequence>
<organism evidence="2 3">
    <name type="scientific">Monodon monoceros</name>
    <name type="common">Narwhal</name>
    <name type="synonym">Ceratodon monodon</name>
    <dbReference type="NCBI Taxonomy" id="40151"/>
    <lineage>
        <taxon>Eukaryota</taxon>
        <taxon>Metazoa</taxon>
        <taxon>Chordata</taxon>
        <taxon>Craniata</taxon>
        <taxon>Vertebrata</taxon>
        <taxon>Euteleostomi</taxon>
        <taxon>Mammalia</taxon>
        <taxon>Eutheria</taxon>
        <taxon>Laurasiatheria</taxon>
        <taxon>Artiodactyla</taxon>
        <taxon>Whippomorpha</taxon>
        <taxon>Cetacea</taxon>
        <taxon>Odontoceti</taxon>
        <taxon>Monodontidae</taxon>
        <taxon>Monodon</taxon>
    </lineage>
</organism>
<dbReference type="Proteomes" id="UP000308365">
    <property type="component" value="Unassembled WGS sequence"/>
</dbReference>
<dbReference type="EMBL" id="RWIC01001504">
    <property type="protein sequence ID" value="TKC35531.1"/>
    <property type="molecule type" value="Genomic_DNA"/>
</dbReference>
<proteinExistence type="predicted"/>
<protein>
    <submittedName>
        <fullName evidence="2">Uncharacterized protein</fullName>
    </submittedName>
</protein>
<feature type="region of interest" description="Disordered" evidence="1">
    <location>
        <begin position="1"/>
        <end position="78"/>
    </location>
</feature>
<comment type="caution">
    <text evidence="2">The sequence shown here is derived from an EMBL/GenBank/DDBJ whole genome shotgun (WGS) entry which is preliminary data.</text>
</comment>